<dbReference type="AlphaFoldDB" id="A0A9N9C5E5"/>
<organism evidence="1 2">
    <name type="scientific">Dentiscutata erythropus</name>
    <dbReference type="NCBI Taxonomy" id="1348616"/>
    <lineage>
        <taxon>Eukaryota</taxon>
        <taxon>Fungi</taxon>
        <taxon>Fungi incertae sedis</taxon>
        <taxon>Mucoromycota</taxon>
        <taxon>Glomeromycotina</taxon>
        <taxon>Glomeromycetes</taxon>
        <taxon>Diversisporales</taxon>
        <taxon>Gigasporaceae</taxon>
        <taxon>Dentiscutata</taxon>
    </lineage>
</organism>
<dbReference type="EMBL" id="CAJVPY010003421">
    <property type="protein sequence ID" value="CAG8591391.1"/>
    <property type="molecule type" value="Genomic_DNA"/>
</dbReference>
<reference evidence="1" key="1">
    <citation type="submission" date="2021-06" db="EMBL/GenBank/DDBJ databases">
        <authorList>
            <person name="Kallberg Y."/>
            <person name="Tangrot J."/>
            <person name="Rosling A."/>
        </authorList>
    </citation>
    <scope>NUCLEOTIDE SEQUENCE</scope>
    <source>
        <strain evidence="1">MA453B</strain>
    </source>
</reference>
<gene>
    <name evidence="1" type="ORF">DERYTH_LOCUS7181</name>
</gene>
<protein>
    <submittedName>
        <fullName evidence="1">15639_t:CDS:1</fullName>
    </submittedName>
</protein>
<sequence>IQKAIKDLAGTHVANIIPNYEANSKLGTIHGISSWHKWAWPDEGEEVRYILAKSLPELGPWKKYASEQIIKITKDHIFKRPELLLLEHTIPPKSWTMLALYIQNKNIMNKLNTKYQNNFGKILLANIAY</sequence>
<evidence type="ECO:0000313" key="2">
    <source>
        <dbReference type="Proteomes" id="UP000789405"/>
    </source>
</evidence>
<keyword evidence="2" id="KW-1185">Reference proteome</keyword>
<dbReference type="Proteomes" id="UP000789405">
    <property type="component" value="Unassembled WGS sequence"/>
</dbReference>
<proteinExistence type="predicted"/>
<feature type="non-terminal residue" evidence="1">
    <location>
        <position position="129"/>
    </location>
</feature>
<accession>A0A9N9C5E5</accession>
<dbReference type="OrthoDB" id="2400269at2759"/>
<name>A0A9N9C5E5_9GLOM</name>
<evidence type="ECO:0000313" key="1">
    <source>
        <dbReference type="EMBL" id="CAG8591391.1"/>
    </source>
</evidence>
<comment type="caution">
    <text evidence="1">The sequence shown here is derived from an EMBL/GenBank/DDBJ whole genome shotgun (WGS) entry which is preliminary data.</text>
</comment>